<name>A0A077ZEC4_TRITR</name>
<dbReference type="InterPro" id="IPR036980">
    <property type="entry name" value="RNase_P/MRP_Rpp29_sf"/>
</dbReference>
<dbReference type="GO" id="GO:0033204">
    <property type="term" value="F:ribonuclease P RNA binding"/>
    <property type="evidence" value="ECO:0007669"/>
    <property type="project" value="InterPro"/>
</dbReference>
<dbReference type="InterPro" id="IPR016848">
    <property type="entry name" value="RNase_P/MRP_Rpp29-subunit"/>
</dbReference>
<evidence type="ECO:0000256" key="5">
    <source>
        <dbReference type="ARBA" id="ARBA00046486"/>
    </source>
</evidence>
<proteinExistence type="inferred from homology"/>
<evidence type="ECO:0000256" key="2">
    <source>
        <dbReference type="ARBA" id="ARBA00004123"/>
    </source>
</evidence>
<reference evidence="6" key="2">
    <citation type="submission" date="2014-03" db="EMBL/GenBank/DDBJ databases">
        <title>The whipworm genome and dual-species transcriptomics of an intimate host-pathogen interaction.</title>
        <authorList>
            <person name="Foth B.J."/>
            <person name="Tsai I.J."/>
            <person name="Reid A.J."/>
            <person name="Bancroft A.J."/>
            <person name="Nichol S."/>
            <person name="Tracey A."/>
            <person name="Holroyd N."/>
            <person name="Cotton J.A."/>
            <person name="Stanley E.J."/>
            <person name="Zarowiecki M."/>
            <person name="Liu J.Z."/>
            <person name="Huckvale T."/>
            <person name="Cooper P.J."/>
            <person name="Grencis R.K."/>
            <person name="Berriman M."/>
        </authorList>
    </citation>
    <scope>NUCLEOTIDE SEQUENCE [LARGE SCALE GENOMIC DNA]</scope>
</reference>
<evidence type="ECO:0000313" key="7">
    <source>
        <dbReference type="Proteomes" id="UP000030665"/>
    </source>
</evidence>
<comment type="subcellular location">
    <subcellularLocation>
        <location evidence="2">Nucleus</location>
    </subcellularLocation>
</comment>
<evidence type="ECO:0000256" key="3">
    <source>
        <dbReference type="ARBA" id="ARBA00006181"/>
    </source>
</evidence>
<comment type="subunit">
    <text evidence="5">Component of nuclear RNase P and RNase MRP ribonucleoproteins. RNase P consists of a catalytic RNA moiety and 10 different protein chains; POP1, POP4, POP5, POP7, RPP14, RPP21, RPP25, RPP30, RPP38 and RPP40. Within the RNase P complex, POP1, POP7 and RPP25 form the 'finger' subcomplex, POP5, RPP14, RPP40 and homodimeric RPP30 form the 'palm' subcomplex, and RPP21, POP4 and RPP38 form the 'wrist' subcomplex. All subunits of the RNase P complex interact with the catalytic RNA. Several subunits of RNase P are also part of the RNase MRP complex. RNase MRP consists of a catalytic RNA moiety and about 8 protein subunits; POP1, POP7, RPP25, RPP30, RPP38, RPP40 and possibly also POP4 and POP5.</text>
</comment>
<dbReference type="EMBL" id="HG806278">
    <property type="protein sequence ID" value="CDW58169.1"/>
    <property type="molecule type" value="Genomic_DNA"/>
</dbReference>
<dbReference type="Proteomes" id="UP000030665">
    <property type="component" value="Unassembled WGS sequence"/>
</dbReference>
<protein>
    <recommendedName>
        <fullName evidence="4">Ribonuclease P protein subunit p29</fullName>
    </recommendedName>
</protein>
<dbReference type="GO" id="GO:0005634">
    <property type="term" value="C:nucleus"/>
    <property type="evidence" value="ECO:0007669"/>
    <property type="project" value="UniProtKB-SubCell"/>
</dbReference>
<comment type="similarity">
    <text evidence="3">Belongs to the eukaryotic/archaeal RNase P protein component 1 family.</text>
</comment>
<dbReference type="PANTHER" id="PTHR13348:SF0">
    <property type="entry name" value="RIBONUCLEASE P PROTEIN SUBUNIT P29"/>
    <property type="match status" value="1"/>
</dbReference>
<evidence type="ECO:0000256" key="4">
    <source>
        <dbReference type="ARBA" id="ARBA00016225"/>
    </source>
</evidence>
<dbReference type="SUPFAM" id="SSF101744">
    <property type="entry name" value="Rof/RNase P subunit-like"/>
    <property type="match status" value="1"/>
</dbReference>
<evidence type="ECO:0000256" key="1">
    <source>
        <dbReference type="ARBA" id="ARBA00002435"/>
    </source>
</evidence>
<organism evidence="6 7">
    <name type="scientific">Trichuris trichiura</name>
    <name type="common">Whipworm</name>
    <name type="synonym">Trichocephalus trichiurus</name>
    <dbReference type="NCBI Taxonomy" id="36087"/>
    <lineage>
        <taxon>Eukaryota</taxon>
        <taxon>Metazoa</taxon>
        <taxon>Ecdysozoa</taxon>
        <taxon>Nematoda</taxon>
        <taxon>Enoplea</taxon>
        <taxon>Dorylaimia</taxon>
        <taxon>Trichinellida</taxon>
        <taxon>Trichuridae</taxon>
        <taxon>Trichuris</taxon>
    </lineage>
</organism>
<sequence length="91" mass="10146">MLVGAAKCSSQVGLHGLVVVETRNVFLLLTPEDRLVTIPKAGSTFHFVLNNRLYVLLGNAICVTPSARAHRKFKLPFPLSDFKDRLLRPFL</sequence>
<dbReference type="Gene3D" id="2.30.30.210">
    <property type="entry name" value="Ribonuclease P/MRP, subunit p29"/>
    <property type="match status" value="1"/>
</dbReference>
<dbReference type="AlphaFoldDB" id="A0A077ZEC4"/>
<evidence type="ECO:0000313" key="6">
    <source>
        <dbReference type="EMBL" id="CDW58169.1"/>
    </source>
</evidence>
<dbReference type="GO" id="GO:0000172">
    <property type="term" value="C:ribonuclease MRP complex"/>
    <property type="evidence" value="ECO:0007669"/>
    <property type="project" value="InterPro"/>
</dbReference>
<dbReference type="InterPro" id="IPR002730">
    <property type="entry name" value="Rpp29/RNP1"/>
</dbReference>
<dbReference type="GO" id="GO:0001682">
    <property type="term" value="P:tRNA 5'-leader removal"/>
    <property type="evidence" value="ECO:0007669"/>
    <property type="project" value="InterPro"/>
</dbReference>
<dbReference type="GO" id="GO:0006364">
    <property type="term" value="P:rRNA processing"/>
    <property type="evidence" value="ECO:0007669"/>
    <property type="project" value="TreeGrafter"/>
</dbReference>
<gene>
    <name evidence="6" type="ORF">TTRE_0000647401</name>
</gene>
<reference evidence="6" key="1">
    <citation type="submission" date="2014-01" db="EMBL/GenBank/DDBJ databases">
        <authorList>
            <person name="Aslett M."/>
        </authorList>
    </citation>
    <scope>NUCLEOTIDE SEQUENCE</scope>
</reference>
<comment type="function">
    <text evidence="1">Component of ribonuclease P, a ribonucleoprotein complex that generates mature tRNA molecules by cleaving their 5'-ends.</text>
</comment>
<dbReference type="InterPro" id="IPR023534">
    <property type="entry name" value="Rof/RNase_P-like"/>
</dbReference>
<dbReference type="Pfam" id="PF01868">
    <property type="entry name" value="RNase_P-MRP_p29"/>
    <property type="match status" value="1"/>
</dbReference>
<dbReference type="GO" id="GO:0030677">
    <property type="term" value="C:ribonuclease P complex"/>
    <property type="evidence" value="ECO:0007669"/>
    <property type="project" value="InterPro"/>
</dbReference>
<dbReference type="OrthoDB" id="124041at2759"/>
<keyword evidence="7" id="KW-1185">Reference proteome</keyword>
<dbReference type="PANTHER" id="PTHR13348">
    <property type="entry name" value="RIBONUCLEASE P SUBUNIT P29"/>
    <property type="match status" value="1"/>
</dbReference>
<dbReference type="SMART" id="SM00538">
    <property type="entry name" value="POP4"/>
    <property type="match status" value="1"/>
</dbReference>
<dbReference type="STRING" id="36087.A0A077ZEC4"/>
<accession>A0A077ZEC4</accession>